<sequence length="142" mass="14931">MSIGVGETPAPGTRPPSVKTLRSTTTLGSLTSTVFSCAHAEGTKDPGPPLRVTPWTVKTPATKRAFSETSATTTPKDLYMNALRALRTPKTLILEGITTASVFIASAISRSLPLKRSLSRLYPSVNAPPARRAAPAGAMRLS</sequence>
<evidence type="ECO:0000313" key="3">
    <source>
        <dbReference type="Proteomes" id="UP000295304"/>
    </source>
</evidence>
<dbReference type="EMBL" id="SLZW01000004">
    <property type="protein sequence ID" value="TCS63133.1"/>
    <property type="molecule type" value="Genomic_DNA"/>
</dbReference>
<dbReference type="AlphaFoldDB" id="A0A4R3JDA4"/>
<protein>
    <submittedName>
        <fullName evidence="2">Uncharacterized protein</fullName>
    </submittedName>
</protein>
<accession>A0A4R3JDA4</accession>
<reference evidence="2 3" key="1">
    <citation type="submission" date="2019-03" db="EMBL/GenBank/DDBJ databases">
        <title>Genomic Encyclopedia of Type Strains, Phase IV (KMG-IV): sequencing the most valuable type-strain genomes for metagenomic binning, comparative biology and taxonomic classification.</title>
        <authorList>
            <person name="Goeker M."/>
        </authorList>
    </citation>
    <scope>NUCLEOTIDE SEQUENCE [LARGE SCALE GENOMIC DNA]</scope>
    <source>
        <strain evidence="2 3">DSM 101688</strain>
    </source>
</reference>
<feature type="region of interest" description="Disordered" evidence="1">
    <location>
        <begin position="1"/>
        <end position="20"/>
    </location>
</feature>
<dbReference type="Proteomes" id="UP000295304">
    <property type="component" value="Unassembled WGS sequence"/>
</dbReference>
<organism evidence="2 3">
    <name type="scientific">Varunaivibrio sulfuroxidans</name>
    <dbReference type="NCBI Taxonomy" id="1773489"/>
    <lineage>
        <taxon>Bacteria</taxon>
        <taxon>Pseudomonadati</taxon>
        <taxon>Pseudomonadota</taxon>
        <taxon>Alphaproteobacteria</taxon>
        <taxon>Rhodospirillales</taxon>
        <taxon>Magnetovibrionaceae</taxon>
        <taxon>Varunaivibrio</taxon>
    </lineage>
</organism>
<name>A0A4R3JDA4_9PROT</name>
<keyword evidence="3" id="KW-1185">Reference proteome</keyword>
<comment type="caution">
    <text evidence="2">The sequence shown here is derived from an EMBL/GenBank/DDBJ whole genome shotgun (WGS) entry which is preliminary data.</text>
</comment>
<evidence type="ECO:0000313" key="2">
    <source>
        <dbReference type="EMBL" id="TCS63133.1"/>
    </source>
</evidence>
<gene>
    <name evidence="2" type="ORF">EDD55_104226</name>
</gene>
<evidence type="ECO:0000256" key="1">
    <source>
        <dbReference type="SAM" id="MobiDB-lite"/>
    </source>
</evidence>
<proteinExistence type="predicted"/>